<reference evidence="2" key="1">
    <citation type="submission" date="2019-01" db="EMBL/GenBank/DDBJ databases">
        <title>Draft genome sequences of three monokaryotic isolates of the white-rot basidiomycete fungus Dichomitus squalens.</title>
        <authorList>
            <consortium name="DOE Joint Genome Institute"/>
            <person name="Lopez S.C."/>
            <person name="Andreopoulos B."/>
            <person name="Pangilinan J."/>
            <person name="Lipzen A."/>
            <person name="Riley R."/>
            <person name="Ahrendt S."/>
            <person name="Ng V."/>
            <person name="Barry K."/>
            <person name="Daum C."/>
            <person name="Grigoriev I.V."/>
            <person name="Hilden K.S."/>
            <person name="Makela M.R."/>
            <person name="de Vries R.P."/>
        </authorList>
    </citation>
    <scope>NUCLEOTIDE SEQUENCE [LARGE SCALE GENOMIC DNA]</scope>
    <source>
        <strain evidence="2">OM18370.1</strain>
    </source>
</reference>
<proteinExistence type="predicted"/>
<feature type="compositionally biased region" description="Basic residues" evidence="1">
    <location>
        <begin position="229"/>
        <end position="244"/>
    </location>
</feature>
<feature type="compositionally biased region" description="Low complexity" evidence="1">
    <location>
        <begin position="267"/>
        <end position="287"/>
    </location>
</feature>
<gene>
    <name evidence="2" type="ORF">BD311DRAFT_831177</name>
</gene>
<sequence>MFRVASIPFQHILSTRSSPLPLALEQTAMDTFDNITPIVGSRRPIVVPPFSDDSASSSHLASPPSAFISTPPSASSSRSRRKPKYVFKSPSADDPGEWETHTTMRKRATPPYERRRTSTSTDTSRSSAQRYILSVKTAVQRHAPLLPLYHPLGPLAQSLPKLDPGQFGLPSSLSVDDGDDQAEGDSNAGTSRSRRAGPKGREDDPQTNGTPNGIEKAAQDAPARDRNASPRKRRGGGGGAKRKRKDTEDGDGVFPPPAKRTRNPRGAAATAPAAPSPLVVSAVVASDLADEPAPEKNEPEEAQEEPTEAQTPKRSARTRKPRATRPAKRRDSSGSGSTSTSVSVSIAAATKAAASSKCSVPADDERRAEAEPVLAAEPDTDAQKPLPNGADKHEEEETEEPLRHPATAPVPADKDTPSAEQLPASTADALPPDPLQDTGKDVTVNGITPTPSARTPSPAPVPAPLSPPALPAHIDPPPQKESPQREEREEGELTD</sequence>
<dbReference type="AlphaFoldDB" id="A0A4Q9MSH5"/>
<protein>
    <submittedName>
        <fullName evidence="2">Uncharacterized protein</fullName>
    </submittedName>
</protein>
<accession>A0A4Q9MSH5</accession>
<feature type="compositionally biased region" description="Basic and acidic residues" evidence="1">
    <location>
        <begin position="390"/>
        <end position="403"/>
    </location>
</feature>
<feature type="compositionally biased region" description="Low complexity" evidence="1">
    <location>
        <begin position="118"/>
        <end position="127"/>
    </location>
</feature>
<evidence type="ECO:0000313" key="2">
    <source>
        <dbReference type="EMBL" id="TBU30227.1"/>
    </source>
</evidence>
<feature type="compositionally biased region" description="Low complexity" evidence="1">
    <location>
        <begin position="50"/>
        <end position="77"/>
    </location>
</feature>
<dbReference type="Proteomes" id="UP000292957">
    <property type="component" value="Unassembled WGS sequence"/>
</dbReference>
<name>A0A4Q9MSH5_9APHY</name>
<feature type="compositionally biased region" description="Basic residues" evidence="1">
    <location>
        <begin position="314"/>
        <end position="328"/>
    </location>
</feature>
<evidence type="ECO:0000256" key="1">
    <source>
        <dbReference type="SAM" id="MobiDB-lite"/>
    </source>
</evidence>
<feature type="region of interest" description="Disordered" evidence="1">
    <location>
        <begin position="50"/>
        <end position="128"/>
    </location>
</feature>
<dbReference type="OrthoDB" id="2804054at2759"/>
<feature type="region of interest" description="Disordered" evidence="1">
    <location>
        <begin position="163"/>
        <end position="495"/>
    </location>
</feature>
<feature type="compositionally biased region" description="Low complexity" evidence="1">
    <location>
        <begin position="333"/>
        <end position="360"/>
    </location>
</feature>
<dbReference type="EMBL" id="ML143407">
    <property type="protein sequence ID" value="TBU30227.1"/>
    <property type="molecule type" value="Genomic_DNA"/>
</dbReference>
<organism evidence="2">
    <name type="scientific">Dichomitus squalens</name>
    <dbReference type="NCBI Taxonomy" id="114155"/>
    <lineage>
        <taxon>Eukaryota</taxon>
        <taxon>Fungi</taxon>
        <taxon>Dikarya</taxon>
        <taxon>Basidiomycota</taxon>
        <taxon>Agaricomycotina</taxon>
        <taxon>Agaricomycetes</taxon>
        <taxon>Polyporales</taxon>
        <taxon>Polyporaceae</taxon>
        <taxon>Dichomitus</taxon>
    </lineage>
</organism>
<feature type="compositionally biased region" description="Pro residues" evidence="1">
    <location>
        <begin position="457"/>
        <end position="480"/>
    </location>
</feature>